<dbReference type="NCBIfam" id="TIGR01250">
    <property type="entry name" value="pro_imino_pep_2"/>
    <property type="match status" value="1"/>
</dbReference>
<dbReference type="GO" id="GO:0006508">
    <property type="term" value="P:proteolysis"/>
    <property type="evidence" value="ECO:0007669"/>
    <property type="project" value="InterPro"/>
</dbReference>
<dbReference type="eggNOG" id="ENOG502S3TS">
    <property type="taxonomic scope" value="Eukaryota"/>
</dbReference>
<sequence length="301" mass="33980">MTVTTGTIDFTVGNETFQTWYKLLGDLNPSARPLIVLHGGPGMSHDYLASHSDLHVQQGIPVIFYDQIGSGKSSHLRDRGAEFWTYDLFMDELQNLLDHFGIAHNYDLLGHSWGGMLAAMFAAARKPAGLKHIVLVGTPASMELWMEETNKLLLGLPKALGDMLRRHEEEGTTADKEYQDGKLVFYRKHVCSLDPWPQEVLDSVAAMNDDLTVYHTMNGPSEFCITGTIKTWSVIHDLHALSYPILLTNGLNDEAQDPVVLPFFNKCPKVKWVQFVTATHMPFWEERERYMKVVANFLTNV</sequence>
<reference evidence="4 5" key="1">
    <citation type="journal article" date="2012" name="Science">
        <title>The Paleozoic origin of enzymatic lignin decomposition reconstructed from 31 fungal genomes.</title>
        <authorList>
            <person name="Floudas D."/>
            <person name="Binder M."/>
            <person name="Riley R."/>
            <person name="Barry K."/>
            <person name="Blanchette R.A."/>
            <person name="Henrissat B."/>
            <person name="Martinez A.T."/>
            <person name="Otillar R."/>
            <person name="Spatafora J.W."/>
            <person name="Yadav J.S."/>
            <person name="Aerts A."/>
            <person name="Benoit I."/>
            <person name="Boyd A."/>
            <person name="Carlson A."/>
            <person name="Copeland A."/>
            <person name="Coutinho P.M."/>
            <person name="de Vries R.P."/>
            <person name="Ferreira P."/>
            <person name="Findley K."/>
            <person name="Foster B."/>
            <person name="Gaskell J."/>
            <person name="Glotzer D."/>
            <person name="Gorecki P."/>
            <person name="Heitman J."/>
            <person name="Hesse C."/>
            <person name="Hori C."/>
            <person name="Igarashi K."/>
            <person name="Jurgens J.A."/>
            <person name="Kallen N."/>
            <person name="Kersten P."/>
            <person name="Kohler A."/>
            <person name="Kuees U."/>
            <person name="Kumar T.K.A."/>
            <person name="Kuo A."/>
            <person name="LaButti K."/>
            <person name="Larrondo L.F."/>
            <person name="Lindquist E."/>
            <person name="Ling A."/>
            <person name="Lombard V."/>
            <person name="Lucas S."/>
            <person name="Lundell T."/>
            <person name="Martin R."/>
            <person name="McLaughlin D.J."/>
            <person name="Morgenstern I."/>
            <person name="Morin E."/>
            <person name="Murat C."/>
            <person name="Nagy L.G."/>
            <person name="Nolan M."/>
            <person name="Ohm R.A."/>
            <person name="Patyshakuliyeva A."/>
            <person name="Rokas A."/>
            <person name="Ruiz-Duenas F.J."/>
            <person name="Sabat G."/>
            <person name="Salamov A."/>
            <person name="Samejima M."/>
            <person name="Schmutz J."/>
            <person name="Slot J.C."/>
            <person name="St John F."/>
            <person name="Stenlid J."/>
            <person name="Sun H."/>
            <person name="Sun S."/>
            <person name="Syed K."/>
            <person name="Tsang A."/>
            <person name="Wiebenga A."/>
            <person name="Young D."/>
            <person name="Pisabarro A."/>
            <person name="Eastwood D.C."/>
            <person name="Martin F."/>
            <person name="Cullen D."/>
            <person name="Grigoriev I.V."/>
            <person name="Hibbett D.S."/>
        </authorList>
    </citation>
    <scope>NUCLEOTIDE SEQUENCE [LARGE SCALE GENOMIC DNA]</scope>
    <source>
        <strain evidence="4 5">ATCC 11539</strain>
    </source>
</reference>
<feature type="domain" description="AB hydrolase-1" evidence="3">
    <location>
        <begin position="33"/>
        <end position="286"/>
    </location>
</feature>
<dbReference type="GO" id="GO:0008233">
    <property type="term" value="F:peptidase activity"/>
    <property type="evidence" value="ECO:0007669"/>
    <property type="project" value="InterPro"/>
</dbReference>
<dbReference type="OMA" id="IRETMFS"/>
<dbReference type="PIRSF" id="PIRSF005539">
    <property type="entry name" value="Pept_S33_TRI_F1"/>
    <property type="match status" value="1"/>
</dbReference>
<protein>
    <submittedName>
        <fullName evidence="4">Proline-specific peptidase</fullName>
    </submittedName>
</protein>
<keyword evidence="5" id="KW-1185">Reference proteome</keyword>
<dbReference type="HOGENOM" id="CLU_020336_15_1_1"/>
<dbReference type="InterPro" id="IPR000073">
    <property type="entry name" value="AB_hydrolase_1"/>
</dbReference>
<evidence type="ECO:0000256" key="2">
    <source>
        <dbReference type="ARBA" id="ARBA00022801"/>
    </source>
</evidence>
<dbReference type="AlphaFoldDB" id="S7PWA1"/>
<dbReference type="InterPro" id="IPR002410">
    <property type="entry name" value="Peptidase_S33"/>
</dbReference>
<dbReference type="EMBL" id="KB469309">
    <property type="protein sequence ID" value="EPQ51901.1"/>
    <property type="molecule type" value="Genomic_DNA"/>
</dbReference>
<dbReference type="PRINTS" id="PR00793">
    <property type="entry name" value="PROAMNOPTASE"/>
</dbReference>
<dbReference type="OrthoDB" id="190201at2759"/>
<dbReference type="InterPro" id="IPR005945">
    <property type="entry name" value="Pro_imino_pep"/>
</dbReference>
<dbReference type="Gene3D" id="3.40.50.1820">
    <property type="entry name" value="alpha/beta hydrolase"/>
    <property type="match status" value="1"/>
</dbReference>
<evidence type="ECO:0000256" key="1">
    <source>
        <dbReference type="ARBA" id="ARBA00010088"/>
    </source>
</evidence>
<accession>S7PWA1</accession>
<dbReference type="GeneID" id="19306551"/>
<dbReference type="RefSeq" id="XP_007869583.1">
    <property type="nucleotide sequence ID" value="XM_007871392.1"/>
</dbReference>
<dbReference type="SUPFAM" id="SSF53474">
    <property type="entry name" value="alpha/beta-Hydrolases"/>
    <property type="match status" value="1"/>
</dbReference>
<dbReference type="InterPro" id="IPR029058">
    <property type="entry name" value="AB_hydrolase_fold"/>
</dbReference>
<name>S7PWA1_GLOTA</name>
<dbReference type="InterPro" id="IPR050228">
    <property type="entry name" value="Carboxylesterase_BioH"/>
</dbReference>
<keyword evidence="2" id="KW-0378">Hydrolase</keyword>
<evidence type="ECO:0000259" key="3">
    <source>
        <dbReference type="Pfam" id="PF00561"/>
    </source>
</evidence>
<organism evidence="4 5">
    <name type="scientific">Gloeophyllum trabeum (strain ATCC 11539 / FP-39264 / Madison 617)</name>
    <name type="common">Brown rot fungus</name>
    <dbReference type="NCBI Taxonomy" id="670483"/>
    <lineage>
        <taxon>Eukaryota</taxon>
        <taxon>Fungi</taxon>
        <taxon>Dikarya</taxon>
        <taxon>Basidiomycota</taxon>
        <taxon>Agaricomycotina</taxon>
        <taxon>Agaricomycetes</taxon>
        <taxon>Gloeophyllales</taxon>
        <taxon>Gloeophyllaceae</taxon>
        <taxon>Gloeophyllum</taxon>
    </lineage>
</organism>
<dbReference type="PANTHER" id="PTHR43194">
    <property type="entry name" value="HYDROLASE ALPHA/BETA FOLD FAMILY"/>
    <property type="match status" value="1"/>
</dbReference>
<dbReference type="Proteomes" id="UP000030669">
    <property type="component" value="Unassembled WGS sequence"/>
</dbReference>
<comment type="similarity">
    <text evidence="1">Belongs to the peptidase S33 family.</text>
</comment>
<evidence type="ECO:0000313" key="4">
    <source>
        <dbReference type="EMBL" id="EPQ51901.1"/>
    </source>
</evidence>
<dbReference type="Pfam" id="PF00561">
    <property type="entry name" value="Abhydrolase_1"/>
    <property type="match status" value="1"/>
</dbReference>
<dbReference type="PANTHER" id="PTHR43194:SF2">
    <property type="entry name" value="PEROXISOMAL MEMBRANE PROTEIN LPX1"/>
    <property type="match status" value="1"/>
</dbReference>
<evidence type="ECO:0000313" key="5">
    <source>
        <dbReference type="Proteomes" id="UP000030669"/>
    </source>
</evidence>
<gene>
    <name evidence="4" type="ORF">GLOTRDRAFT_48177</name>
</gene>
<proteinExistence type="inferred from homology"/>
<dbReference type="KEGG" id="gtr:GLOTRDRAFT_48177"/>